<proteinExistence type="predicted"/>
<evidence type="ECO:0000313" key="1">
    <source>
        <dbReference type="EMBL" id="RDX58595.1"/>
    </source>
</evidence>
<name>A0A371E1C8_MUCPR</name>
<protein>
    <submittedName>
        <fullName evidence="1">Uncharacterized protein</fullName>
    </submittedName>
</protein>
<dbReference type="EMBL" id="QJKJ01017336">
    <property type="protein sequence ID" value="RDX58595.1"/>
    <property type="molecule type" value="Genomic_DNA"/>
</dbReference>
<gene>
    <name evidence="1" type="ORF">CR513_62077</name>
</gene>
<dbReference type="Proteomes" id="UP000257109">
    <property type="component" value="Unassembled WGS sequence"/>
</dbReference>
<dbReference type="AlphaFoldDB" id="A0A371E1C8"/>
<sequence>MEIVNAYMDNVVDESKSQVSRSFGEHRPSQNYSSDEYVLTIDWGDTKCYEETMSHEGNGK</sequence>
<comment type="caution">
    <text evidence="1">The sequence shown here is derived from an EMBL/GenBank/DDBJ whole genome shotgun (WGS) entry which is preliminary data.</text>
</comment>
<accession>A0A371E1C8</accession>
<reference evidence="1" key="1">
    <citation type="submission" date="2018-05" db="EMBL/GenBank/DDBJ databases">
        <title>Draft genome of Mucuna pruriens seed.</title>
        <authorList>
            <person name="Nnadi N.E."/>
            <person name="Vos R."/>
            <person name="Hasami M.H."/>
            <person name="Devisetty U.K."/>
            <person name="Aguiy J.C."/>
        </authorList>
    </citation>
    <scope>NUCLEOTIDE SEQUENCE [LARGE SCALE GENOMIC DNA]</scope>
    <source>
        <strain evidence="1">JCA_2017</strain>
    </source>
</reference>
<feature type="non-terminal residue" evidence="1">
    <location>
        <position position="1"/>
    </location>
</feature>
<evidence type="ECO:0000313" key="2">
    <source>
        <dbReference type="Proteomes" id="UP000257109"/>
    </source>
</evidence>
<keyword evidence="2" id="KW-1185">Reference proteome</keyword>
<organism evidence="1 2">
    <name type="scientific">Mucuna pruriens</name>
    <name type="common">Velvet bean</name>
    <name type="synonym">Dolichos pruriens</name>
    <dbReference type="NCBI Taxonomy" id="157652"/>
    <lineage>
        <taxon>Eukaryota</taxon>
        <taxon>Viridiplantae</taxon>
        <taxon>Streptophyta</taxon>
        <taxon>Embryophyta</taxon>
        <taxon>Tracheophyta</taxon>
        <taxon>Spermatophyta</taxon>
        <taxon>Magnoliopsida</taxon>
        <taxon>eudicotyledons</taxon>
        <taxon>Gunneridae</taxon>
        <taxon>Pentapetalae</taxon>
        <taxon>rosids</taxon>
        <taxon>fabids</taxon>
        <taxon>Fabales</taxon>
        <taxon>Fabaceae</taxon>
        <taxon>Papilionoideae</taxon>
        <taxon>50 kb inversion clade</taxon>
        <taxon>NPAAA clade</taxon>
        <taxon>indigoferoid/millettioid clade</taxon>
        <taxon>Phaseoleae</taxon>
        <taxon>Mucuna</taxon>
    </lineage>
</organism>